<accession>A0A8S2CTA7</accession>
<proteinExistence type="predicted"/>
<organism evidence="2 4">
    <name type="scientific">Didymodactylos carnosus</name>
    <dbReference type="NCBI Taxonomy" id="1234261"/>
    <lineage>
        <taxon>Eukaryota</taxon>
        <taxon>Metazoa</taxon>
        <taxon>Spiralia</taxon>
        <taxon>Gnathifera</taxon>
        <taxon>Rotifera</taxon>
        <taxon>Eurotatoria</taxon>
        <taxon>Bdelloidea</taxon>
        <taxon>Philodinida</taxon>
        <taxon>Philodinidae</taxon>
        <taxon>Didymodactylos</taxon>
    </lineage>
</organism>
<feature type="region of interest" description="Disordered" evidence="1">
    <location>
        <begin position="78"/>
        <end position="98"/>
    </location>
</feature>
<evidence type="ECO:0000313" key="4">
    <source>
        <dbReference type="Proteomes" id="UP000677228"/>
    </source>
</evidence>
<reference evidence="2" key="1">
    <citation type="submission" date="2021-02" db="EMBL/GenBank/DDBJ databases">
        <authorList>
            <person name="Nowell W R."/>
        </authorList>
    </citation>
    <scope>NUCLEOTIDE SEQUENCE</scope>
</reference>
<dbReference type="Proteomes" id="UP000682733">
    <property type="component" value="Unassembled WGS sequence"/>
</dbReference>
<sequence>MYGANQPTVLRFPSSALYLPSDQKLEILPSLLNGAHFLDPMLGVATTTIQLEKSGFILDLRINKRLVRTNPIIPQNGLQGTSRSIDSSITDQHKSIVL</sequence>
<dbReference type="EMBL" id="CAJNOK010001182">
    <property type="protein sequence ID" value="CAF0798101.1"/>
    <property type="molecule type" value="Genomic_DNA"/>
</dbReference>
<dbReference type="Proteomes" id="UP000677228">
    <property type="component" value="Unassembled WGS sequence"/>
</dbReference>
<evidence type="ECO:0000256" key="1">
    <source>
        <dbReference type="SAM" id="MobiDB-lite"/>
    </source>
</evidence>
<gene>
    <name evidence="2" type="ORF">OVA965_LOCUS4498</name>
    <name evidence="3" type="ORF">TMI583_LOCUS4496</name>
</gene>
<dbReference type="EMBL" id="CAJOBA010001182">
    <property type="protein sequence ID" value="CAF3581287.1"/>
    <property type="molecule type" value="Genomic_DNA"/>
</dbReference>
<evidence type="ECO:0000313" key="2">
    <source>
        <dbReference type="EMBL" id="CAF0798101.1"/>
    </source>
</evidence>
<protein>
    <submittedName>
        <fullName evidence="2">Uncharacterized protein</fullName>
    </submittedName>
</protein>
<feature type="compositionally biased region" description="Polar residues" evidence="1">
    <location>
        <begin position="78"/>
        <end position="90"/>
    </location>
</feature>
<evidence type="ECO:0000313" key="3">
    <source>
        <dbReference type="EMBL" id="CAF3581287.1"/>
    </source>
</evidence>
<name>A0A8S2CTA7_9BILA</name>
<comment type="caution">
    <text evidence="2">The sequence shown here is derived from an EMBL/GenBank/DDBJ whole genome shotgun (WGS) entry which is preliminary data.</text>
</comment>
<dbReference type="AlphaFoldDB" id="A0A8S2CTA7"/>